<name>A0A081XU36_STRTO</name>
<sequence length="183" mass="20257">MTLTYTCAWINRHTGEQCSKPAKVQANLPLCSDHHQARTYREKAKRGAELLRYFKENPEAPRSAGWCYIVHLPDCTVKVGMVGTEGRLSARLAELHEDFGGNVDILAVLPGGKDTEAVLHSHFGSIRIPGKGERFDVTEPARVSGELLSFALSHGIHPEALPAVEEYREWADDPDAWAARQLA</sequence>
<comment type="caution">
    <text evidence="1">The sequence shown here is derived from an EMBL/GenBank/DDBJ whole genome shotgun (WGS) entry which is preliminary data.</text>
</comment>
<dbReference type="AlphaFoldDB" id="A0A081XU36"/>
<evidence type="ECO:0000313" key="2">
    <source>
        <dbReference type="Proteomes" id="UP000028341"/>
    </source>
</evidence>
<dbReference type="Proteomes" id="UP000028341">
    <property type="component" value="Unassembled WGS sequence"/>
</dbReference>
<organism evidence="1 2">
    <name type="scientific">Streptomyces toyocaensis</name>
    <dbReference type="NCBI Taxonomy" id="55952"/>
    <lineage>
        <taxon>Bacteria</taxon>
        <taxon>Bacillati</taxon>
        <taxon>Actinomycetota</taxon>
        <taxon>Actinomycetes</taxon>
        <taxon>Kitasatosporales</taxon>
        <taxon>Streptomycetaceae</taxon>
        <taxon>Streptomyces</taxon>
    </lineage>
</organism>
<dbReference type="RefSeq" id="WP_037931753.1">
    <property type="nucleotide sequence ID" value="NZ_JBFADL010000005.1"/>
</dbReference>
<reference evidence="1 2" key="1">
    <citation type="submission" date="2014-02" db="EMBL/GenBank/DDBJ databases">
        <title>The genome announcement of Streptomyces toyocaensis NRRL15009.</title>
        <authorList>
            <person name="Hong H.-J."/>
            <person name="Kwun M.J."/>
        </authorList>
    </citation>
    <scope>NUCLEOTIDE SEQUENCE [LARGE SCALE GENOMIC DNA]</scope>
    <source>
        <strain evidence="1 2">NRRL 15009</strain>
    </source>
</reference>
<dbReference type="EMBL" id="JFCB01000007">
    <property type="protein sequence ID" value="KES07059.1"/>
    <property type="molecule type" value="Genomic_DNA"/>
</dbReference>
<evidence type="ECO:0000313" key="1">
    <source>
        <dbReference type="EMBL" id="KES07059.1"/>
    </source>
</evidence>
<accession>A0A081XU36</accession>
<gene>
    <name evidence="1" type="ORF">BU52_10705</name>
</gene>
<keyword evidence="2" id="KW-1185">Reference proteome</keyword>
<protein>
    <recommendedName>
        <fullName evidence="3">GIY-YIG nuclease family protein</fullName>
    </recommendedName>
</protein>
<evidence type="ECO:0008006" key="3">
    <source>
        <dbReference type="Google" id="ProtNLM"/>
    </source>
</evidence>
<proteinExistence type="predicted"/>
<dbReference type="STRING" id="55952.BU52_10705"/>